<evidence type="ECO:0000313" key="2">
    <source>
        <dbReference type="Proteomes" id="UP000472240"/>
    </source>
</evidence>
<reference evidence="1 2" key="3">
    <citation type="submission" date="2018-12" db="EMBL/GenBank/DDBJ databases">
        <title>G10K-VGP greater horseshoe bat female genome, primary haplotype.</title>
        <authorList>
            <person name="Teeling E."/>
            <person name="Myers G."/>
            <person name="Vernes S."/>
            <person name="Pippel M."/>
            <person name="Winkler S."/>
            <person name="Fedrigo O."/>
            <person name="Rhie A."/>
            <person name="Koren S."/>
            <person name="Phillippy A."/>
            <person name="Lewin H."/>
            <person name="Damas J."/>
            <person name="Howe K."/>
            <person name="Mountcastle J."/>
            <person name="Jarvis E.D."/>
        </authorList>
    </citation>
    <scope>NUCLEOTIDE SEQUENCE [LARGE SCALE GENOMIC DNA]</scope>
</reference>
<accession>A0A671DRK6</accession>
<reference evidence="1" key="4">
    <citation type="submission" date="2025-05" db="UniProtKB">
        <authorList>
            <consortium name="Ensembl"/>
        </authorList>
    </citation>
    <scope>IDENTIFICATION</scope>
</reference>
<reference evidence="1 2" key="1">
    <citation type="journal article" date="2015" name="Annu Rev Anim Biosci">
        <title>The Genome 10K Project: a way forward.</title>
        <authorList>
            <person name="Koepfli K.P."/>
            <person name="Paten B."/>
            <person name="O'Brien S.J."/>
            <person name="Koepfli K.P."/>
            <person name="Paten B."/>
            <person name="Antunes A."/>
            <person name="Belov K."/>
            <person name="Bustamante C."/>
            <person name="Castoe T.A."/>
            <person name="Clawson H."/>
            <person name="Crawford A.J."/>
            <person name="Diekhans M."/>
            <person name="Distel D."/>
            <person name="Durbin R."/>
            <person name="Earl D."/>
            <person name="Fujita M.K."/>
            <person name="Gamble T."/>
            <person name="Georges A."/>
            <person name="Gemmell N."/>
            <person name="Gilbert M.T."/>
            <person name="Graves J.M."/>
            <person name="Green R.E."/>
            <person name="Hickey G."/>
            <person name="Jarvis E.D."/>
            <person name="Johnson W."/>
            <person name="Komissarov A."/>
            <person name="Korf I."/>
            <person name="Kuhn R."/>
            <person name="Larkin D.M."/>
            <person name="Lewin H."/>
            <person name="Lopez J.V."/>
            <person name="Ma J."/>
            <person name="Marques-Bonet T."/>
            <person name="Miller W."/>
            <person name="Murphy R."/>
            <person name="Pevzner P."/>
            <person name="Shapiro B."/>
            <person name="Steiner C."/>
            <person name="Tamazian G."/>
            <person name="Venkatesh B."/>
            <person name="Wang J."/>
            <person name="Wayne R."/>
            <person name="Wiley E."/>
            <person name="Yang H."/>
            <person name="Zhang G."/>
            <person name="Haussler D."/>
            <person name="Ryder O."/>
            <person name="O'Brien S.J."/>
        </authorList>
    </citation>
    <scope>NUCLEOTIDE SEQUENCE</scope>
</reference>
<dbReference type="Ensembl" id="ENSRFET00010004120.1">
    <property type="protein sequence ID" value="ENSRFEP00010003760.1"/>
    <property type="gene ID" value="ENSRFEG00010002646.1"/>
</dbReference>
<protein>
    <submittedName>
        <fullName evidence="1">Uncharacterized protein</fullName>
    </submittedName>
</protein>
<dbReference type="Proteomes" id="UP000472240">
    <property type="component" value="Chromosome 1"/>
</dbReference>
<evidence type="ECO:0000313" key="1">
    <source>
        <dbReference type="Ensembl" id="ENSRFEP00010003779.1"/>
    </source>
</evidence>
<name>A0A671DRK6_RHIFE</name>
<sequence length="73" mass="8314">MAAAVQQYLAQLMNSSGSHKDLAGKYLQILGKAIPYIIRYTVHVFLIIEENSSKLHRSTMSSLTRQWCTKEKD</sequence>
<keyword evidence="2" id="KW-1185">Reference proteome</keyword>
<dbReference type="AlphaFoldDB" id="A0A671DRK6"/>
<organism evidence="1 2">
    <name type="scientific">Rhinolophus ferrumequinum</name>
    <name type="common">Greater horseshoe bat</name>
    <dbReference type="NCBI Taxonomy" id="59479"/>
    <lineage>
        <taxon>Eukaryota</taxon>
        <taxon>Metazoa</taxon>
        <taxon>Chordata</taxon>
        <taxon>Craniata</taxon>
        <taxon>Vertebrata</taxon>
        <taxon>Euteleostomi</taxon>
        <taxon>Mammalia</taxon>
        <taxon>Eutheria</taxon>
        <taxon>Laurasiatheria</taxon>
        <taxon>Chiroptera</taxon>
        <taxon>Yinpterochiroptera</taxon>
        <taxon>Rhinolophoidea</taxon>
        <taxon>Rhinolophidae</taxon>
        <taxon>Rhinolophinae</taxon>
        <taxon>Rhinolophus</taxon>
    </lineage>
</organism>
<reference evidence="1 2" key="2">
    <citation type="journal article" date="2018" name="Annu Rev Anim Biosci">
        <title>Bat Biology, Genomes, and the Bat1K Project: To Generate Chromosome-Level Genomes for All Living Bat Species.</title>
        <authorList>
            <person name="Teeling E.C."/>
            <person name="Vernes S.C."/>
            <person name="Davalos L.M."/>
            <person name="Ray D.A."/>
            <person name="Gilbert M.T.P."/>
            <person name="Myers E."/>
        </authorList>
    </citation>
    <scope>NUCLEOTIDE SEQUENCE</scope>
</reference>
<proteinExistence type="predicted"/>
<dbReference type="GeneTree" id="ENSGT01050000247260"/>
<dbReference type="Ensembl" id="ENSRFET00010004143.1">
    <property type="protein sequence ID" value="ENSRFEP00010003779.1"/>
    <property type="gene ID" value="ENSRFEG00010002659.1"/>
</dbReference>